<dbReference type="Pfam" id="PF01739">
    <property type="entry name" value="CheR"/>
    <property type="match status" value="1"/>
</dbReference>
<dbReference type="SUPFAM" id="SSF53335">
    <property type="entry name" value="S-adenosyl-L-methionine-dependent methyltransferases"/>
    <property type="match status" value="1"/>
</dbReference>
<evidence type="ECO:0000256" key="6">
    <source>
        <dbReference type="PIRSR" id="PIRSR000410-1"/>
    </source>
</evidence>
<dbReference type="OrthoDB" id="9816309at2"/>
<dbReference type="RefSeq" id="WP_138578664.1">
    <property type="nucleotide sequence ID" value="NZ_CP040822.1"/>
</dbReference>
<dbReference type="SUPFAM" id="SSF47757">
    <property type="entry name" value="Chemotaxis receptor methyltransferase CheR, N-terminal domain"/>
    <property type="match status" value="1"/>
</dbReference>
<dbReference type="InterPro" id="IPR026024">
    <property type="entry name" value="Chemotaxis_MeTrfase_CheR"/>
</dbReference>
<proteinExistence type="predicted"/>
<dbReference type="InterPro" id="IPR022641">
    <property type="entry name" value="CheR_N"/>
</dbReference>
<evidence type="ECO:0000256" key="1">
    <source>
        <dbReference type="ARBA" id="ARBA00001541"/>
    </source>
</evidence>
<evidence type="ECO:0000256" key="4">
    <source>
        <dbReference type="ARBA" id="ARBA00022691"/>
    </source>
</evidence>
<evidence type="ECO:0000256" key="2">
    <source>
        <dbReference type="ARBA" id="ARBA00022603"/>
    </source>
</evidence>
<feature type="domain" description="CheR-type methyltransferase" evidence="7">
    <location>
        <begin position="15"/>
        <end position="287"/>
    </location>
</feature>
<accession>A0A5B8G5J3</accession>
<dbReference type="PRINTS" id="PR00996">
    <property type="entry name" value="CHERMTFRASE"/>
</dbReference>
<dbReference type="GO" id="GO:0008983">
    <property type="term" value="F:protein-glutamate O-methyltransferase activity"/>
    <property type="evidence" value="ECO:0007669"/>
    <property type="project" value="UniProtKB-EC"/>
</dbReference>
<keyword evidence="3 5" id="KW-0808">Transferase</keyword>
<feature type="binding site" evidence="6">
    <location>
        <position position="94"/>
    </location>
    <ligand>
        <name>S-adenosyl-L-methionine</name>
        <dbReference type="ChEBI" id="CHEBI:59789"/>
    </ligand>
</feature>
<dbReference type="EC" id="2.1.1.80" evidence="5"/>
<name>A0A5B8G5J3_9RHOB</name>
<dbReference type="GO" id="GO:0032259">
    <property type="term" value="P:methylation"/>
    <property type="evidence" value="ECO:0007669"/>
    <property type="project" value="UniProtKB-KW"/>
</dbReference>
<feature type="binding site" evidence="6">
    <location>
        <begin position="232"/>
        <end position="233"/>
    </location>
    <ligand>
        <name>S-adenosyl-L-methionine</name>
        <dbReference type="ChEBI" id="CHEBI:59789"/>
    </ligand>
</feature>
<feature type="binding site" evidence="6">
    <location>
        <position position="92"/>
    </location>
    <ligand>
        <name>S-adenosyl-L-methionine</name>
        <dbReference type="ChEBI" id="CHEBI:59789"/>
    </ligand>
</feature>
<evidence type="ECO:0000259" key="7">
    <source>
        <dbReference type="PROSITE" id="PS50123"/>
    </source>
</evidence>
<protein>
    <recommendedName>
        <fullName evidence="5">Chemotaxis protein methyltransferase</fullName>
        <ecNumber evidence="5">2.1.1.80</ecNumber>
    </recommendedName>
</protein>
<dbReference type="InterPro" id="IPR029063">
    <property type="entry name" value="SAM-dependent_MTases_sf"/>
</dbReference>
<feature type="binding site" evidence="6">
    <location>
        <position position="160"/>
    </location>
    <ligand>
        <name>S-adenosyl-L-methionine</name>
        <dbReference type="ChEBI" id="CHEBI:59789"/>
    </ligand>
</feature>
<feature type="binding site" evidence="6">
    <location>
        <position position="98"/>
    </location>
    <ligand>
        <name>S-adenosyl-L-methionine</name>
        <dbReference type="ChEBI" id="CHEBI:59789"/>
    </ligand>
</feature>
<dbReference type="PANTHER" id="PTHR24422">
    <property type="entry name" value="CHEMOTAXIS PROTEIN METHYLTRANSFERASE"/>
    <property type="match status" value="1"/>
</dbReference>
<dbReference type="Gene3D" id="3.40.50.150">
    <property type="entry name" value="Vaccinia Virus protein VP39"/>
    <property type="match status" value="1"/>
</dbReference>
<feature type="binding site" evidence="6">
    <location>
        <begin position="215"/>
        <end position="216"/>
    </location>
    <ligand>
        <name>S-adenosyl-L-methionine</name>
        <dbReference type="ChEBI" id="CHEBI:59789"/>
    </ligand>
</feature>
<sequence length="287" mass="31960">MSVAPRPSSTPATTDAGREAILSEANFRAISERVYQLTGIVLKEHKRQMVHTRLSRRLRALGLQDFDSYLRLLDSPESATEIGELMNAITTNLTSFFRESHHFDHLRREVVEPCMAQGASRFRIWSAGCSTGEEPYTIQMTMQAAGALAHRWDYRLLATDLDSNVLARAAAGVYAADRVTGVPPAVLSAAASSRPDGTIEMRPVLKAPIRFRQLNLLHQWPVKGPFDAIFCRNVLIYFDAETKLGIVDRFADLLAPHGALYLGHSESLLGEHPKLLSCGRTTYRRRA</sequence>
<evidence type="ECO:0000256" key="3">
    <source>
        <dbReference type="ARBA" id="ARBA00022679"/>
    </source>
</evidence>
<evidence type="ECO:0000313" key="9">
    <source>
        <dbReference type="Proteomes" id="UP000305888"/>
    </source>
</evidence>
<keyword evidence="4 5" id="KW-0949">S-adenosyl-L-methionine</keyword>
<dbReference type="InterPro" id="IPR050903">
    <property type="entry name" value="Bact_Chemotaxis_MeTrfase"/>
</dbReference>
<dbReference type="InterPro" id="IPR036804">
    <property type="entry name" value="CheR_N_sf"/>
</dbReference>
<feature type="binding site" evidence="6">
    <location>
        <position position="134"/>
    </location>
    <ligand>
        <name>S-adenosyl-L-methionine</name>
        <dbReference type="ChEBI" id="CHEBI:59789"/>
    </ligand>
</feature>
<keyword evidence="8" id="KW-0614">Plasmid</keyword>
<gene>
    <name evidence="8" type="ORF">FDP22_23030</name>
</gene>
<comment type="function">
    <text evidence="5">Methylation of the membrane-bound methyl-accepting chemotaxis proteins (MCP) to form gamma-glutamyl methyl ester residues in MCP.</text>
</comment>
<dbReference type="KEGG" id="ppru:FDP22_23030"/>
<dbReference type="Gene3D" id="1.10.155.10">
    <property type="entry name" value="Chemotaxis receptor methyltransferase CheR, N-terminal domain"/>
    <property type="match status" value="1"/>
</dbReference>
<keyword evidence="9" id="KW-1185">Reference proteome</keyword>
<dbReference type="Pfam" id="PF03705">
    <property type="entry name" value="CheR_N"/>
    <property type="match status" value="1"/>
</dbReference>
<comment type="catalytic activity">
    <reaction evidence="1 5">
        <text>L-glutamyl-[protein] + S-adenosyl-L-methionine = [protein]-L-glutamate 5-O-methyl ester + S-adenosyl-L-homocysteine</text>
        <dbReference type="Rhea" id="RHEA:24452"/>
        <dbReference type="Rhea" id="RHEA-COMP:10208"/>
        <dbReference type="Rhea" id="RHEA-COMP:10311"/>
        <dbReference type="ChEBI" id="CHEBI:29973"/>
        <dbReference type="ChEBI" id="CHEBI:57856"/>
        <dbReference type="ChEBI" id="CHEBI:59789"/>
        <dbReference type="ChEBI" id="CHEBI:82795"/>
        <dbReference type="EC" id="2.1.1.80"/>
    </reaction>
</comment>
<dbReference type="AlphaFoldDB" id="A0A5B8G5J3"/>
<dbReference type="InterPro" id="IPR022642">
    <property type="entry name" value="CheR_C"/>
</dbReference>
<dbReference type="InterPro" id="IPR000780">
    <property type="entry name" value="CheR_MeTrfase"/>
</dbReference>
<dbReference type="EMBL" id="CP040822">
    <property type="protein sequence ID" value="QDL94749.1"/>
    <property type="molecule type" value="Genomic_DNA"/>
</dbReference>
<evidence type="ECO:0000313" key="8">
    <source>
        <dbReference type="EMBL" id="QDL94749.1"/>
    </source>
</evidence>
<evidence type="ECO:0000256" key="5">
    <source>
        <dbReference type="PIRNR" id="PIRNR000410"/>
    </source>
</evidence>
<dbReference type="PROSITE" id="PS50123">
    <property type="entry name" value="CHER"/>
    <property type="match status" value="1"/>
</dbReference>
<dbReference type="Proteomes" id="UP000305888">
    <property type="component" value="Plasmid pD4M1D"/>
</dbReference>
<geneLocation type="plasmid" evidence="9">
    <name>pd4m1d</name>
</geneLocation>
<reference evidence="8 9" key="1">
    <citation type="submission" date="2019-06" db="EMBL/GenBank/DDBJ databases">
        <title>Genome sequence of Rhodobacteraceae bacterium D4M1.</title>
        <authorList>
            <person name="Cao J."/>
        </authorList>
    </citation>
    <scope>NUCLEOTIDE SEQUENCE [LARGE SCALE GENOMIC DNA]</scope>
    <source>
        <strain evidence="8 9">D4M1</strain>
        <plasmid evidence="9">pd4m1d</plasmid>
    </source>
</reference>
<dbReference type="SMART" id="SM00138">
    <property type="entry name" value="MeTrc"/>
    <property type="match status" value="1"/>
</dbReference>
<organism evidence="8 9">
    <name type="scientific">Paroceanicella profunda</name>
    <dbReference type="NCBI Taxonomy" id="2579971"/>
    <lineage>
        <taxon>Bacteria</taxon>
        <taxon>Pseudomonadati</taxon>
        <taxon>Pseudomonadota</taxon>
        <taxon>Alphaproteobacteria</taxon>
        <taxon>Rhodobacterales</taxon>
        <taxon>Paracoccaceae</taxon>
        <taxon>Paroceanicella</taxon>
    </lineage>
</organism>
<dbReference type="PANTHER" id="PTHR24422:SF19">
    <property type="entry name" value="CHEMOTAXIS PROTEIN METHYLTRANSFERASE"/>
    <property type="match status" value="1"/>
</dbReference>
<dbReference type="PIRSF" id="PIRSF000410">
    <property type="entry name" value="CheR"/>
    <property type="match status" value="1"/>
</dbReference>
<keyword evidence="2 5" id="KW-0489">Methyltransferase</keyword>